<name>U1LA46_9MICO</name>
<proteinExistence type="predicted"/>
<evidence type="ECO:0000313" key="3">
    <source>
        <dbReference type="EMBL" id="ERG63908.1"/>
    </source>
</evidence>
<feature type="chain" id="PRO_5038345198" description="Stage II sporulation protein M" evidence="2">
    <location>
        <begin position="27"/>
        <end position="197"/>
    </location>
</feature>
<feature type="transmembrane region" description="Helical" evidence="1">
    <location>
        <begin position="124"/>
        <end position="150"/>
    </location>
</feature>
<keyword evidence="2" id="KW-0732">Signal</keyword>
<organism evidence="3 4">
    <name type="scientific">Agrococcus pavilionensis RW1</name>
    <dbReference type="NCBI Taxonomy" id="1330458"/>
    <lineage>
        <taxon>Bacteria</taxon>
        <taxon>Bacillati</taxon>
        <taxon>Actinomycetota</taxon>
        <taxon>Actinomycetes</taxon>
        <taxon>Micrococcales</taxon>
        <taxon>Microbacteriaceae</taxon>
        <taxon>Agrococcus</taxon>
    </lineage>
</organism>
<sequence>MSRSTVGAASERGALRLALASSAVLAAGLLGAASAATAAASGDIAAANAAAVAGGSIDSAVLAADGSALGIAASNLAAIALLASGAPVLGSLTLVGISLIGIGIGVSAASVVAALGAVETLARIAPYIVFEVAAVLLAATAGLLPVAHVASAWLCTGRRPTAAYAIGLGYGLRLTAVAALLVVLAAVTESLCVARGT</sequence>
<dbReference type="Proteomes" id="UP000016462">
    <property type="component" value="Unassembled WGS sequence"/>
</dbReference>
<accession>U1LA46</accession>
<feature type="transmembrane region" description="Helical" evidence="1">
    <location>
        <begin position="162"/>
        <end position="187"/>
    </location>
</feature>
<evidence type="ECO:0000256" key="2">
    <source>
        <dbReference type="SAM" id="SignalP"/>
    </source>
</evidence>
<dbReference type="RefSeq" id="WP_021010871.1">
    <property type="nucleotide sequence ID" value="NZ_ASHR01000028.1"/>
</dbReference>
<evidence type="ECO:0008006" key="5">
    <source>
        <dbReference type="Google" id="ProtNLM"/>
    </source>
</evidence>
<gene>
    <name evidence="3" type="ORF">L332_05420</name>
</gene>
<keyword evidence="4" id="KW-1185">Reference proteome</keyword>
<dbReference type="AlphaFoldDB" id="U1LA46"/>
<comment type="caution">
    <text evidence="3">The sequence shown here is derived from an EMBL/GenBank/DDBJ whole genome shotgun (WGS) entry which is preliminary data.</text>
</comment>
<feature type="transmembrane region" description="Helical" evidence="1">
    <location>
        <begin position="59"/>
        <end position="82"/>
    </location>
</feature>
<keyword evidence="1" id="KW-0472">Membrane</keyword>
<reference evidence="3 4" key="1">
    <citation type="journal article" date="2013" name="Genome Announc.">
        <title>First draft genome sequence from a member of the genus agrococcus, isolated from modern microbialites.</title>
        <authorList>
            <person name="White R.A.III."/>
            <person name="Grassa C.J."/>
            <person name="Suttle C.A."/>
        </authorList>
    </citation>
    <scope>NUCLEOTIDE SEQUENCE [LARGE SCALE GENOMIC DNA]</scope>
    <source>
        <strain evidence="3 4">RW1</strain>
    </source>
</reference>
<feature type="transmembrane region" description="Helical" evidence="1">
    <location>
        <begin position="94"/>
        <end position="118"/>
    </location>
</feature>
<protein>
    <recommendedName>
        <fullName evidence="5">Stage II sporulation protein M</fullName>
    </recommendedName>
</protein>
<dbReference type="PROSITE" id="PS51318">
    <property type="entry name" value="TAT"/>
    <property type="match status" value="1"/>
</dbReference>
<dbReference type="EMBL" id="ASHR01000028">
    <property type="protein sequence ID" value="ERG63908.1"/>
    <property type="molecule type" value="Genomic_DNA"/>
</dbReference>
<dbReference type="InterPro" id="IPR006311">
    <property type="entry name" value="TAT_signal"/>
</dbReference>
<evidence type="ECO:0000313" key="4">
    <source>
        <dbReference type="Proteomes" id="UP000016462"/>
    </source>
</evidence>
<feature type="signal peptide" evidence="2">
    <location>
        <begin position="1"/>
        <end position="26"/>
    </location>
</feature>
<evidence type="ECO:0000256" key="1">
    <source>
        <dbReference type="SAM" id="Phobius"/>
    </source>
</evidence>
<keyword evidence="1" id="KW-1133">Transmembrane helix</keyword>
<keyword evidence="1" id="KW-0812">Transmembrane</keyword>